<dbReference type="GO" id="GO:0019867">
    <property type="term" value="C:outer membrane"/>
    <property type="evidence" value="ECO:0007669"/>
    <property type="project" value="InterPro"/>
</dbReference>
<dbReference type="PROSITE" id="PS50853">
    <property type="entry name" value="FN3"/>
    <property type="match status" value="3"/>
</dbReference>
<dbReference type="Pfam" id="PF03797">
    <property type="entry name" value="Autotransporter"/>
    <property type="match status" value="1"/>
</dbReference>
<organism evidence="4 5">
    <name type="scientific">Luteibacter anthropi</name>
    <dbReference type="NCBI Taxonomy" id="564369"/>
    <lineage>
        <taxon>Bacteria</taxon>
        <taxon>Pseudomonadati</taxon>
        <taxon>Pseudomonadota</taxon>
        <taxon>Gammaproteobacteria</taxon>
        <taxon>Lysobacterales</taxon>
        <taxon>Rhodanobacteraceae</taxon>
        <taxon>Luteibacter</taxon>
    </lineage>
</organism>
<feature type="domain" description="Fibronectin type-III" evidence="2">
    <location>
        <begin position="931"/>
        <end position="1027"/>
    </location>
</feature>
<dbReference type="PANTHER" id="PTHR37494">
    <property type="entry name" value="HEMAGGLUTININ"/>
    <property type="match status" value="1"/>
</dbReference>
<feature type="domain" description="Fibronectin type-III" evidence="2">
    <location>
        <begin position="570"/>
        <end position="666"/>
    </location>
</feature>
<sequence length="1937" mass="193619">MWYSMRVDHDRAALHRAWKGVRAFMVLLLLWFGAGGVAAACTSPQSATIPAGGSIEFDCFGGAYQDTVIAPLFGTISPVGSGLYSLTYKNTVLGHLSDTFTVIDENGNDVQFNITILPSAPSLTVTPTTLPSMVYGQVYSPVALSTTGGTAPYTYSFTGTPPDGIAISGSGVISGTPSKAGSFSFSVHVADSSGTPKTTDQSYTVAVALPTLSLAPVSIPSGTQGSAYSTSLTTTGGTAPYTYALSSGTLPSGITLNATGTISGTPTQAGNFPITVRVTDSTPSVDGITHATTTRTYTLQVALPPPITLRPSLPDGTFGTAYSQAITASGGTAPYQFTATGSVPTGLTLNANGSLSGTPTGTGTFNFTVTATDANSFTGTQAYTVNIAAVAPGAPSVSSVSVAAGGLGTPASAVVAFAPPGSNGGSAITGYAVTSSPGGIVASGSASPITVPGLTRGTAYTFTVTASNTVGTGPASGPSGPVTPQITQNISFANPGPQNFGTSPTLTASVDTGQPLTFSSTTTPVCTIVPATGQLTFLTAGNCSITVSQPGNGTYVAASQSQSFAVNAVVPGAPTIGTATAVDGTPGQLTGGASVAFTPPAFNGGGAITGYTVTSSPGNITATGSASPLAVAGLTFGTAYTFTVTASSTAGTGAPSAASNAATPMGSQTITFANPGQVNFGTTTPLVATTSSGLPVQFTSQTANVCEIVSLNQLHAKAPGMCTVQASQPGGGGYRAAPDVTQGFSVVVAGGPVSITTTTLPAPTRGVPYSATITSQGGAEPYSYVISAGALPNGLTLTPASLTSALISGTVTSTGPYSFTVQVTDLAGQTSTKNYSGSIISPVFTFTPANLPAGTWGGIYPSTTIAASGGIAPYTYAVTSGSLPTGLVLAPNGTLSGTPTAAGTFNITVTATDSFTVTGSQAYTITVGALRPSAPVIGTVSAPAAPAGQTTGSAVVAFTPPSSDGGAAITGYTVTSSPGGITATGGAPSITVPGLTLGTAYTFTVTATNPVGTSDASAASASVTPQGQQQITFNNPGPKDFGTTTPLVATTTSGLPVQFTSQTVNVCAIVSGSQLQAKAPGTCTVVAAQGGDQAYLPAAPVSQGFSVVVPGGAVTIATTTLPNPVRGATYSQSIVAQNGAPPYSFTLSAGALPNGLVLNPSGQISGSATVSGTFPFTVQVTDLAGQTATQNYNVTIAVPTFTFTPATLPGGKVAVAYPATTLATSGGIAPYAYAITSGALPAGLTLSSAGAIVGTPTAAGSASVTITATDAFGATGSQGYTIVVAEATPVAVDDKATVGANASVTIPVTANDSGPITSIAITQAAGHGTATIDGLNVVYTPAHDYFGNDTLKYTATGPGGTSNVATVSITVAAGPVPVPVPSTKVTVLSGQSVTIHAAAGATNGPFTSVAVVAPPSSGSVQVQGTDLVYTAAADASGEIGFDFTLSNAFGASQPAHVNVTVNPAPIAPPVTAATIAGRFVQVDITSKAQGGPFTGANVASVSPANAGSASIQASATGYMLLFTASPTFGGTAQIGYTLTNAYATSAPGYVTVTVTPRSDPSKDPEVLGVLSAQADETRRMATGQISNFQRRLEMLHSGGTTGFTNGITMASASSSRSRDAYADLRRAQDDNNRRYLVQPDAGSPESQTAASSQHGTLPGDVSVWTGGAINFGKSQAGTSDNGIDFTTSGLSVGVDKQFSDKLAVGAGMGYGHDHSDVGNNGSRSTVDSYNVAVYGSYRPTESFYTDALIGYQWLSFDSRRFVTDNGNHVEGSRDGKQWFASLSAGYQMVGDNSQFTPYGRFDVARARLDAFTEHGDDVYSLRYQSQTVKTTTATLGVLAQWSVKRDYGVWAPQLRAEFGHDLQGSSQAVMRYADLIDGPLYRATLYRQSRNHTLLGAGIVLQTNGGWMIRAEYQNQLDNTTRDNQSILLGIEKKFGP</sequence>
<dbReference type="RefSeq" id="WP_166951162.1">
    <property type="nucleotide sequence ID" value="NZ_JAARLZ010000012.1"/>
</dbReference>
<dbReference type="InterPro" id="IPR013783">
    <property type="entry name" value="Ig-like_fold"/>
</dbReference>
<keyword evidence="5" id="KW-1185">Reference proteome</keyword>
<dbReference type="GO" id="GO:0005509">
    <property type="term" value="F:calcium ion binding"/>
    <property type="evidence" value="ECO:0007669"/>
    <property type="project" value="InterPro"/>
</dbReference>
<gene>
    <name evidence="4" type="ORF">HBF25_18570</name>
</gene>
<dbReference type="InterPro" id="IPR003961">
    <property type="entry name" value="FN3_dom"/>
</dbReference>
<comment type="caution">
    <text evidence="4">The sequence shown here is derived from an EMBL/GenBank/DDBJ whole genome shotgun (WGS) entry which is preliminary data.</text>
</comment>
<dbReference type="InterPro" id="IPR006315">
    <property type="entry name" value="OM_autotransptr_brl_dom"/>
</dbReference>
<dbReference type="NCBIfam" id="TIGR01414">
    <property type="entry name" value="autotrans_barl"/>
    <property type="match status" value="1"/>
</dbReference>
<dbReference type="SMART" id="SM00060">
    <property type="entry name" value="FN3"/>
    <property type="match status" value="3"/>
</dbReference>
<dbReference type="SMART" id="SM00869">
    <property type="entry name" value="Autotransporter"/>
    <property type="match status" value="1"/>
</dbReference>
<dbReference type="PANTHER" id="PTHR37494:SF1">
    <property type="entry name" value="STAPHYLOCOCCUS AUREUS SURFACE PROTEIN A"/>
    <property type="match status" value="1"/>
</dbReference>
<dbReference type="Pfam" id="PF17963">
    <property type="entry name" value="Big_9"/>
    <property type="match status" value="2"/>
</dbReference>
<dbReference type="SUPFAM" id="SSF49313">
    <property type="entry name" value="Cadherin-like"/>
    <property type="match status" value="5"/>
</dbReference>
<evidence type="ECO:0000259" key="2">
    <source>
        <dbReference type="PROSITE" id="PS50853"/>
    </source>
</evidence>
<dbReference type="CDD" id="cd00063">
    <property type="entry name" value="FN3"/>
    <property type="match status" value="3"/>
</dbReference>
<protein>
    <submittedName>
        <fullName evidence="4">Autotransporter domain-containing protein</fullName>
    </submittedName>
</protein>
<dbReference type="SUPFAM" id="SSF49265">
    <property type="entry name" value="Fibronectin type III"/>
    <property type="match status" value="2"/>
</dbReference>
<reference evidence="4 5" key="1">
    <citation type="submission" date="2020-03" db="EMBL/GenBank/DDBJ databases">
        <authorList>
            <person name="Lai Q."/>
        </authorList>
    </citation>
    <scope>NUCLEOTIDE SEQUENCE [LARGE SCALE GENOMIC DNA]</scope>
    <source>
        <strain evidence="4 5">CCUG 25036</strain>
    </source>
</reference>
<name>A0A7X5UDB2_9GAMM</name>
<dbReference type="InterPro" id="IPR036709">
    <property type="entry name" value="Autotransporte_beta_dom_sf"/>
</dbReference>
<dbReference type="Gene3D" id="2.40.128.130">
    <property type="entry name" value="Autotransporter beta-domain"/>
    <property type="match status" value="1"/>
</dbReference>
<dbReference type="SUPFAM" id="SSF103515">
    <property type="entry name" value="Autotransporter"/>
    <property type="match status" value="1"/>
</dbReference>
<feature type="domain" description="Fibronectin type-III" evidence="2">
    <location>
        <begin position="391"/>
        <end position="490"/>
    </location>
</feature>
<feature type="compositionally biased region" description="Polar residues" evidence="1">
    <location>
        <begin position="1644"/>
        <end position="1655"/>
    </location>
</feature>
<evidence type="ECO:0000313" key="4">
    <source>
        <dbReference type="EMBL" id="NII08395.1"/>
    </source>
</evidence>
<dbReference type="Pfam" id="PF05345">
    <property type="entry name" value="He_PIG"/>
    <property type="match status" value="7"/>
</dbReference>
<dbReference type="Pfam" id="PF00041">
    <property type="entry name" value="fn3"/>
    <property type="match status" value="3"/>
</dbReference>
<accession>A0A7X5UDB2</accession>
<dbReference type="InterPro" id="IPR036116">
    <property type="entry name" value="FN3_sf"/>
</dbReference>
<evidence type="ECO:0000256" key="1">
    <source>
        <dbReference type="SAM" id="MobiDB-lite"/>
    </source>
</evidence>
<dbReference type="InterPro" id="IPR005546">
    <property type="entry name" value="Autotransporte_beta"/>
</dbReference>
<dbReference type="Gene3D" id="2.60.40.10">
    <property type="entry name" value="Immunoglobulins"/>
    <property type="match status" value="10"/>
</dbReference>
<evidence type="ECO:0000259" key="3">
    <source>
        <dbReference type="PROSITE" id="PS51208"/>
    </source>
</evidence>
<evidence type="ECO:0000313" key="5">
    <source>
        <dbReference type="Proteomes" id="UP000490980"/>
    </source>
</evidence>
<dbReference type="Proteomes" id="UP000490980">
    <property type="component" value="Unassembled WGS sequence"/>
</dbReference>
<dbReference type="PROSITE" id="PS51208">
    <property type="entry name" value="AUTOTRANSPORTER"/>
    <property type="match status" value="1"/>
</dbReference>
<proteinExistence type="predicted"/>
<dbReference type="EMBL" id="JAARLZ010000012">
    <property type="protein sequence ID" value="NII08395.1"/>
    <property type="molecule type" value="Genomic_DNA"/>
</dbReference>
<feature type="region of interest" description="Disordered" evidence="1">
    <location>
        <begin position="1626"/>
        <end position="1657"/>
    </location>
</feature>
<dbReference type="Gene3D" id="2.60.40.3440">
    <property type="match status" value="2"/>
</dbReference>
<feature type="domain" description="Autotransporter" evidence="3">
    <location>
        <begin position="1656"/>
        <end position="1935"/>
    </location>
</feature>
<dbReference type="InterPro" id="IPR015919">
    <property type="entry name" value="Cadherin-like_sf"/>
</dbReference>